<dbReference type="EMBL" id="BGZK01000345">
    <property type="protein sequence ID" value="GBP38209.1"/>
    <property type="molecule type" value="Genomic_DNA"/>
</dbReference>
<reference evidence="1 2" key="1">
    <citation type="journal article" date="2019" name="Commun. Biol.">
        <title>The bagworm genome reveals a unique fibroin gene that provides high tensile strength.</title>
        <authorList>
            <person name="Kono N."/>
            <person name="Nakamura H."/>
            <person name="Ohtoshi R."/>
            <person name="Tomita M."/>
            <person name="Numata K."/>
            <person name="Arakawa K."/>
        </authorList>
    </citation>
    <scope>NUCLEOTIDE SEQUENCE [LARGE SCALE GENOMIC DNA]</scope>
</reference>
<dbReference type="Proteomes" id="UP000299102">
    <property type="component" value="Unassembled WGS sequence"/>
</dbReference>
<keyword evidence="2" id="KW-1185">Reference proteome</keyword>
<organism evidence="1 2">
    <name type="scientific">Eumeta variegata</name>
    <name type="common">Bagworm moth</name>
    <name type="synonym">Eumeta japonica</name>
    <dbReference type="NCBI Taxonomy" id="151549"/>
    <lineage>
        <taxon>Eukaryota</taxon>
        <taxon>Metazoa</taxon>
        <taxon>Ecdysozoa</taxon>
        <taxon>Arthropoda</taxon>
        <taxon>Hexapoda</taxon>
        <taxon>Insecta</taxon>
        <taxon>Pterygota</taxon>
        <taxon>Neoptera</taxon>
        <taxon>Endopterygota</taxon>
        <taxon>Lepidoptera</taxon>
        <taxon>Glossata</taxon>
        <taxon>Ditrysia</taxon>
        <taxon>Tineoidea</taxon>
        <taxon>Psychidae</taxon>
        <taxon>Oiketicinae</taxon>
        <taxon>Eumeta</taxon>
    </lineage>
</organism>
<sequence>MMERVFSEQLEIQTALRRSNNGVAPPPEGGAALCERAREVGFGRKNFEANKVRMYNGNAVPKKSPITSAAEGAPSGGARVANNSILFFAELPLSVNCE</sequence>
<gene>
    <name evidence="1" type="ORF">EVAR_18088_1</name>
</gene>
<accession>A0A4C1VI00</accession>
<evidence type="ECO:0000313" key="2">
    <source>
        <dbReference type="Proteomes" id="UP000299102"/>
    </source>
</evidence>
<name>A0A4C1VI00_EUMVA</name>
<comment type="caution">
    <text evidence="1">The sequence shown here is derived from an EMBL/GenBank/DDBJ whole genome shotgun (WGS) entry which is preliminary data.</text>
</comment>
<protein>
    <submittedName>
        <fullName evidence="1">Uncharacterized protein</fullName>
    </submittedName>
</protein>
<dbReference type="AlphaFoldDB" id="A0A4C1VI00"/>
<evidence type="ECO:0000313" key="1">
    <source>
        <dbReference type="EMBL" id="GBP38209.1"/>
    </source>
</evidence>
<proteinExistence type="predicted"/>